<evidence type="ECO:0000256" key="1">
    <source>
        <dbReference type="ARBA" id="ARBA00004429"/>
    </source>
</evidence>
<evidence type="ECO:0000256" key="9">
    <source>
        <dbReference type="ARBA" id="ARBA00023136"/>
    </source>
</evidence>
<dbReference type="HAMAP" id="MF_01844">
    <property type="entry name" value="NhaA"/>
    <property type="match status" value="1"/>
</dbReference>
<evidence type="ECO:0000256" key="4">
    <source>
        <dbReference type="ARBA" id="ARBA00022475"/>
    </source>
</evidence>
<organism evidence="12 13">
    <name type="scientific">Mycobacterium asiaticum</name>
    <dbReference type="NCBI Taxonomy" id="1790"/>
    <lineage>
        <taxon>Bacteria</taxon>
        <taxon>Bacillati</taxon>
        <taxon>Actinomycetota</taxon>
        <taxon>Actinomycetes</taxon>
        <taxon>Mycobacteriales</taxon>
        <taxon>Mycobacteriaceae</taxon>
        <taxon>Mycobacterium</taxon>
    </lineage>
</organism>
<dbReference type="AlphaFoldDB" id="A0A1A3N4N8"/>
<dbReference type="PANTHER" id="PTHR30341:SF0">
    <property type="entry name" value="NA(+)_H(+) ANTIPORTER NHAA"/>
    <property type="match status" value="1"/>
</dbReference>
<sequence length="447" mass="47484">MPPLISRSLLDRKPRAAFQRLTDLLRSEAISGVLLLVATSAAVIWANSPWSDSYHQFGDTTFGPANLHLDLSLAHWAADGLLAIFFFMIGLELKHEFLAGDLRNPRRAALPVAAALGGMVAPAAIYIILNAGNTDGALAGWAIPTATDIAFALPVLAAISTHLPHALRIFLLTLAVVDDLLAVTVIAVFYTDKLKLVALVAAVIPLILFAVAARRTTSIWILLPLAALVWYLVHESGVHATIAGVLLGLTLPVHNNTKAGQRASLQAKPLEHQLRPLSAGLAVPLFAFFTAGVTVGGSDGLADTVRDPVAIGIVTGLIFGKTLGITGAAALTAALTPAELDRSMKWVDVIGIGLLGGIGFTISLLIGEIAFADNPAREQHIKLAVLAGSLTAALFAGILLTMRNRAYRTKARIRSESVARCEDRPRLGMHKLSDQRRRGETDGERVR</sequence>
<evidence type="ECO:0000256" key="2">
    <source>
        <dbReference type="ARBA" id="ARBA00022448"/>
    </source>
</evidence>
<gene>
    <name evidence="11" type="primary">nhaA</name>
    <name evidence="12" type="ORF">A5636_23595</name>
</gene>
<keyword evidence="5 11" id="KW-0812">Transmembrane</keyword>
<feature type="transmembrane region" description="Helical" evidence="11">
    <location>
        <begin position="239"/>
        <end position="256"/>
    </location>
</feature>
<keyword evidence="4 11" id="KW-1003">Cell membrane</keyword>
<reference evidence="12 13" key="1">
    <citation type="submission" date="2016-06" db="EMBL/GenBank/DDBJ databases">
        <authorList>
            <person name="Kjaerup R.B."/>
            <person name="Dalgaard T.S."/>
            <person name="Juul-Madsen H.R."/>
        </authorList>
    </citation>
    <scope>NUCLEOTIDE SEQUENCE [LARGE SCALE GENOMIC DNA]</scope>
    <source>
        <strain evidence="12 13">1245139.5</strain>
    </source>
</reference>
<feature type="transmembrane region" description="Helical" evidence="11">
    <location>
        <begin position="383"/>
        <end position="402"/>
    </location>
</feature>
<evidence type="ECO:0000256" key="10">
    <source>
        <dbReference type="ARBA" id="ARBA00023201"/>
    </source>
</evidence>
<dbReference type="GO" id="GO:0015385">
    <property type="term" value="F:sodium:proton antiporter activity"/>
    <property type="evidence" value="ECO:0007669"/>
    <property type="project" value="UniProtKB-UniRule"/>
</dbReference>
<evidence type="ECO:0000313" key="13">
    <source>
        <dbReference type="Proteomes" id="UP000093629"/>
    </source>
</evidence>
<feature type="transmembrane region" description="Helical" evidence="11">
    <location>
        <begin position="309"/>
        <end position="334"/>
    </location>
</feature>
<comment type="caution">
    <text evidence="12">The sequence shown here is derived from an EMBL/GenBank/DDBJ whole genome shotgun (WGS) entry which is preliminary data.</text>
</comment>
<dbReference type="EMBL" id="LZLQ01000055">
    <property type="protein sequence ID" value="OBK17103.1"/>
    <property type="molecule type" value="Genomic_DNA"/>
</dbReference>
<dbReference type="Gene3D" id="1.20.1530.10">
    <property type="entry name" value="Na+/H+ antiporter like domain"/>
    <property type="match status" value="1"/>
</dbReference>
<evidence type="ECO:0000256" key="5">
    <source>
        <dbReference type="ARBA" id="ARBA00022692"/>
    </source>
</evidence>
<dbReference type="Pfam" id="PF06965">
    <property type="entry name" value="Na_H_antiport_1"/>
    <property type="match status" value="1"/>
</dbReference>
<keyword evidence="6 11" id="KW-1133">Transmembrane helix</keyword>
<evidence type="ECO:0000256" key="7">
    <source>
        <dbReference type="ARBA" id="ARBA00023053"/>
    </source>
</evidence>
<comment type="subcellular location">
    <subcellularLocation>
        <location evidence="1">Cell inner membrane</location>
        <topology evidence="1">Multi-pass membrane protein</topology>
    </subcellularLocation>
    <subcellularLocation>
        <location evidence="11">Cell membrane</location>
        <topology evidence="11">Multi-pass membrane protein</topology>
    </subcellularLocation>
</comment>
<evidence type="ECO:0000256" key="11">
    <source>
        <dbReference type="HAMAP-Rule" id="MF_01844"/>
    </source>
</evidence>
<keyword evidence="9 11" id="KW-0472">Membrane</keyword>
<protein>
    <recommendedName>
        <fullName evidence="11">Na(+)/H(+) antiporter NhaA</fullName>
    </recommendedName>
    <alternativeName>
        <fullName evidence="11">Sodium/proton antiporter NhaA</fullName>
    </alternativeName>
</protein>
<evidence type="ECO:0000313" key="12">
    <source>
        <dbReference type="EMBL" id="OBK17103.1"/>
    </source>
</evidence>
<feature type="transmembrane region" description="Helical" evidence="11">
    <location>
        <begin position="112"/>
        <end position="132"/>
    </location>
</feature>
<feature type="transmembrane region" description="Helical" evidence="11">
    <location>
        <begin position="346"/>
        <end position="371"/>
    </location>
</feature>
<keyword evidence="8 11" id="KW-0406">Ion transport</keyword>
<dbReference type="NCBIfam" id="TIGR00773">
    <property type="entry name" value="NhaA"/>
    <property type="match status" value="1"/>
</dbReference>
<dbReference type="InterPro" id="IPR004670">
    <property type="entry name" value="NhaA"/>
</dbReference>
<dbReference type="GO" id="GO:0005886">
    <property type="term" value="C:plasma membrane"/>
    <property type="evidence" value="ECO:0007669"/>
    <property type="project" value="UniProtKB-SubCell"/>
</dbReference>
<comment type="function">
    <text evidence="11">Na(+)/H(+) antiporter that extrudes sodium in exchange for external protons.</text>
</comment>
<name>A0A1A3N4N8_MYCAS</name>
<feature type="transmembrane region" description="Helical" evidence="11">
    <location>
        <begin position="29"/>
        <end position="46"/>
    </location>
</feature>
<feature type="transmembrane region" description="Helical" evidence="11">
    <location>
        <begin position="169"/>
        <end position="190"/>
    </location>
</feature>
<evidence type="ECO:0000256" key="8">
    <source>
        <dbReference type="ARBA" id="ARBA00023065"/>
    </source>
</evidence>
<keyword evidence="3 11" id="KW-0050">Antiport</keyword>
<dbReference type="InterPro" id="IPR023171">
    <property type="entry name" value="Na/H_antiporter_dom_sf"/>
</dbReference>
<keyword evidence="13" id="KW-1185">Reference proteome</keyword>
<accession>A0A1A3N4N8</accession>
<feature type="transmembrane region" description="Helical" evidence="11">
    <location>
        <begin position="277"/>
        <end position="297"/>
    </location>
</feature>
<proteinExistence type="inferred from homology"/>
<evidence type="ECO:0000256" key="6">
    <source>
        <dbReference type="ARBA" id="ARBA00022989"/>
    </source>
</evidence>
<dbReference type="GO" id="GO:0006885">
    <property type="term" value="P:regulation of pH"/>
    <property type="evidence" value="ECO:0007669"/>
    <property type="project" value="UniProtKB-UniRule"/>
</dbReference>
<comment type="catalytic activity">
    <reaction evidence="11">
        <text>Na(+)(in) + 2 H(+)(out) = Na(+)(out) + 2 H(+)(in)</text>
        <dbReference type="Rhea" id="RHEA:29251"/>
        <dbReference type="ChEBI" id="CHEBI:15378"/>
        <dbReference type="ChEBI" id="CHEBI:29101"/>
    </reaction>
</comment>
<keyword evidence="7 11" id="KW-0915">Sodium</keyword>
<evidence type="ECO:0000256" key="3">
    <source>
        <dbReference type="ARBA" id="ARBA00022449"/>
    </source>
</evidence>
<feature type="transmembrane region" description="Helical" evidence="11">
    <location>
        <begin position="196"/>
        <end position="212"/>
    </location>
</feature>
<dbReference type="PANTHER" id="PTHR30341">
    <property type="entry name" value="SODIUM ION/PROTON ANTIPORTER NHAA-RELATED"/>
    <property type="match status" value="1"/>
</dbReference>
<comment type="similarity">
    <text evidence="11">Belongs to the NhaA Na(+)/H(+) (TC 2.A.33) antiporter family.</text>
</comment>
<keyword evidence="10 11" id="KW-0739">Sodium transport</keyword>
<feature type="transmembrane region" description="Helical" evidence="11">
    <location>
        <begin position="138"/>
        <end position="157"/>
    </location>
</feature>
<dbReference type="Proteomes" id="UP000093629">
    <property type="component" value="Unassembled WGS sequence"/>
</dbReference>
<feature type="transmembrane region" description="Helical" evidence="11">
    <location>
        <begin position="73"/>
        <end position="91"/>
    </location>
</feature>
<keyword evidence="2 11" id="KW-0813">Transport</keyword>